<keyword evidence="1" id="KW-0812">Transmembrane</keyword>
<dbReference type="Proteomes" id="UP000032049">
    <property type="component" value="Unassembled WGS sequence"/>
</dbReference>
<feature type="transmembrane region" description="Helical" evidence="1">
    <location>
        <begin position="120"/>
        <end position="137"/>
    </location>
</feature>
<dbReference type="InterPro" id="IPR049458">
    <property type="entry name" value="EpsG-like"/>
</dbReference>
<dbReference type="Pfam" id="PF14897">
    <property type="entry name" value="EpsG"/>
    <property type="match status" value="1"/>
</dbReference>
<feature type="transmembrane region" description="Helical" evidence="1">
    <location>
        <begin position="22"/>
        <end position="44"/>
    </location>
</feature>
<sequence length="174" mass="20395">MHNTALIIIILLPLCYFFKNRYVYLIAPFVCLIGLFINPFPILLSLGGVPEHMQIYFNEEGGGGMVVSVIGMAIMMIYAVFYTKVKSENFDFDMYYRLLAVGVSLNLLFIQASIFQRFSYLFFQFCVLFLPNMLAELQKMKDKYYFVLLHFLFNCFFVYYGIKLIAPTLIRPYF</sequence>
<evidence type="ECO:0000313" key="2">
    <source>
        <dbReference type="EMBL" id="KIO78627.1"/>
    </source>
</evidence>
<keyword evidence="3" id="KW-1185">Reference proteome</keyword>
<feature type="transmembrane region" description="Helical" evidence="1">
    <location>
        <begin position="64"/>
        <end position="82"/>
    </location>
</feature>
<dbReference type="EMBL" id="JXRA01000008">
    <property type="protein sequence ID" value="KIO78627.1"/>
    <property type="molecule type" value="Genomic_DNA"/>
</dbReference>
<name>A0A0D0GN44_9SPHI</name>
<evidence type="ECO:0000313" key="3">
    <source>
        <dbReference type="Proteomes" id="UP000032049"/>
    </source>
</evidence>
<keyword evidence="1" id="KW-1133">Transmembrane helix</keyword>
<organism evidence="2 3">
    <name type="scientific">Pedobacter lusitanus</name>
    <dbReference type="NCBI Taxonomy" id="1503925"/>
    <lineage>
        <taxon>Bacteria</taxon>
        <taxon>Pseudomonadati</taxon>
        <taxon>Bacteroidota</taxon>
        <taxon>Sphingobacteriia</taxon>
        <taxon>Sphingobacteriales</taxon>
        <taxon>Sphingobacteriaceae</taxon>
        <taxon>Pedobacter</taxon>
    </lineage>
</organism>
<keyword evidence="1" id="KW-0472">Membrane</keyword>
<gene>
    <name evidence="2" type="ORF">TH53_02445</name>
</gene>
<comment type="caution">
    <text evidence="2">The sequence shown here is derived from an EMBL/GenBank/DDBJ whole genome shotgun (WGS) entry which is preliminary data.</text>
</comment>
<proteinExistence type="predicted"/>
<dbReference type="STRING" id="1503925.TH53_02445"/>
<feature type="transmembrane region" description="Helical" evidence="1">
    <location>
        <begin position="144"/>
        <end position="162"/>
    </location>
</feature>
<protein>
    <submittedName>
        <fullName evidence="2">Contig8, whole genome shotgun sequence</fullName>
    </submittedName>
</protein>
<feature type="transmembrane region" description="Helical" evidence="1">
    <location>
        <begin position="94"/>
        <end position="114"/>
    </location>
</feature>
<accession>A0A0D0GN44</accession>
<reference evidence="2 3" key="1">
    <citation type="submission" date="2015-01" db="EMBL/GenBank/DDBJ databases">
        <title>Draft genome sequence of Pedobacter sp. NL19 isolated from sludge of an effluent treatment pond in an abandoned uranium mine.</title>
        <authorList>
            <person name="Santos T."/>
            <person name="Caetano T."/>
            <person name="Covas C."/>
            <person name="Cruz A."/>
            <person name="Mendo S."/>
        </authorList>
    </citation>
    <scope>NUCLEOTIDE SEQUENCE [LARGE SCALE GENOMIC DNA]</scope>
    <source>
        <strain evidence="2 3">NL19</strain>
    </source>
</reference>
<dbReference type="AlphaFoldDB" id="A0A0D0GN44"/>
<evidence type="ECO:0000256" key="1">
    <source>
        <dbReference type="SAM" id="Phobius"/>
    </source>
</evidence>